<evidence type="ECO:0000313" key="3">
    <source>
        <dbReference type="Proteomes" id="UP000290287"/>
    </source>
</evidence>
<dbReference type="EMBL" id="PEIB01000004">
    <property type="protein sequence ID" value="RXJ74099.1"/>
    <property type="molecule type" value="Genomic_DNA"/>
</dbReference>
<proteinExistence type="predicted"/>
<reference evidence="2 3" key="1">
    <citation type="submission" date="2017-10" db="EMBL/GenBank/DDBJ databases">
        <title>Nyctiphanis sp. nov., isolated from the stomach of the euphausiid Nyctiphanes simplex (Hansen, 1911) in the Gulf of California.</title>
        <authorList>
            <person name="Gomez-Gil B."/>
            <person name="Aguilar-Mendez M."/>
            <person name="Lopez-Cortes A."/>
            <person name="Gomez-Gutierrez J."/>
            <person name="Roque A."/>
            <person name="Lang E."/>
            <person name="Gonzalez-Castillo A."/>
        </authorList>
    </citation>
    <scope>NUCLEOTIDE SEQUENCE [LARGE SCALE GENOMIC DNA]</scope>
    <source>
        <strain evidence="2 3">CAIM 600</strain>
    </source>
</reference>
<dbReference type="PANTHER" id="PTHR42695">
    <property type="entry name" value="GLUTAMINE AMIDOTRANSFERASE YLR126C-RELATED"/>
    <property type="match status" value="1"/>
</dbReference>
<evidence type="ECO:0000313" key="2">
    <source>
        <dbReference type="EMBL" id="RXJ74099.1"/>
    </source>
</evidence>
<dbReference type="Pfam" id="PF00117">
    <property type="entry name" value="GATase"/>
    <property type="match status" value="1"/>
</dbReference>
<dbReference type="OrthoDB" id="9813383at2"/>
<dbReference type="Gene3D" id="3.40.50.880">
    <property type="match status" value="1"/>
</dbReference>
<dbReference type="PANTHER" id="PTHR42695:SF5">
    <property type="entry name" value="GLUTAMINE AMIDOTRANSFERASE YLR126C-RELATED"/>
    <property type="match status" value="1"/>
</dbReference>
<name>A0A4Q0YY10_9GAMM</name>
<sequence length="242" mass="26789">MRIGLLLCDDVAPELQVTHQNYPEMFSALLTRLEPSVELVTYRVMEGQYPSTIDDCDAYIISGSKFGVNDDIDWIHTFETFVWQLFAANKPAAGICFGHQMMAKALGGEVVKSEKGWGVGVIQVERKSSHPFDWLNDGTSPDTYSLVVSHQDQVIEVPENAVVLFGNDFCPVAMFHVADTFLAVQGHPEFSPAYSAALMERRKDSIPADVIQAGKVSLTNNIDSDAVTKWILAFLKKAQGHH</sequence>
<accession>A0A4Q0YY10</accession>
<dbReference type="PROSITE" id="PS51273">
    <property type="entry name" value="GATASE_TYPE_1"/>
    <property type="match status" value="1"/>
</dbReference>
<dbReference type="GO" id="GO:0005829">
    <property type="term" value="C:cytosol"/>
    <property type="evidence" value="ECO:0007669"/>
    <property type="project" value="TreeGrafter"/>
</dbReference>
<organism evidence="2 3">
    <name type="scientific">Veronia nyctiphanis</name>
    <dbReference type="NCBI Taxonomy" id="1278244"/>
    <lineage>
        <taxon>Bacteria</taxon>
        <taxon>Pseudomonadati</taxon>
        <taxon>Pseudomonadota</taxon>
        <taxon>Gammaproteobacteria</taxon>
        <taxon>Vibrionales</taxon>
        <taxon>Vibrionaceae</taxon>
        <taxon>Veronia</taxon>
    </lineage>
</organism>
<gene>
    <name evidence="2" type="ORF">CS022_05560</name>
</gene>
<keyword evidence="3" id="KW-1185">Reference proteome</keyword>
<protein>
    <submittedName>
        <fullName evidence="2">GMP synthase</fullName>
    </submittedName>
</protein>
<dbReference type="InterPro" id="IPR017926">
    <property type="entry name" value="GATASE"/>
</dbReference>
<dbReference type="InterPro" id="IPR029062">
    <property type="entry name" value="Class_I_gatase-like"/>
</dbReference>
<dbReference type="AlphaFoldDB" id="A0A4Q0YY10"/>
<dbReference type="RefSeq" id="WP_129121457.1">
    <property type="nucleotide sequence ID" value="NZ_PEIB01000004.1"/>
</dbReference>
<dbReference type="CDD" id="cd01741">
    <property type="entry name" value="GATase1_1"/>
    <property type="match status" value="1"/>
</dbReference>
<evidence type="ECO:0000259" key="1">
    <source>
        <dbReference type="Pfam" id="PF00117"/>
    </source>
</evidence>
<dbReference type="SUPFAM" id="SSF52317">
    <property type="entry name" value="Class I glutamine amidotransferase-like"/>
    <property type="match status" value="1"/>
</dbReference>
<dbReference type="Proteomes" id="UP000290287">
    <property type="component" value="Unassembled WGS sequence"/>
</dbReference>
<feature type="domain" description="Glutamine amidotransferase" evidence="1">
    <location>
        <begin position="52"/>
        <end position="193"/>
    </location>
</feature>
<comment type="caution">
    <text evidence="2">The sequence shown here is derived from an EMBL/GenBank/DDBJ whole genome shotgun (WGS) entry which is preliminary data.</text>
</comment>
<dbReference type="InterPro" id="IPR044992">
    <property type="entry name" value="ChyE-like"/>
</dbReference>